<dbReference type="RefSeq" id="XP_040714531.1">
    <property type="nucleotide sequence ID" value="XM_040854431.1"/>
</dbReference>
<evidence type="ECO:0000313" key="3">
    <source>
        <dbReference type="Proteomes" id="UP000193689"/>
    </source>
</evidence>
<reference evidence="2 3" key="1">
    <citation type="submission" date="2016-07" db="EMBL/GenBank/DDBJ databases">
        <title>Pervasive Adenine N6-methylation of Active Genes in Fungi.</title>
        <authorList>
            <consortium name="DOE Joint Genome Institute"/>
            <person name="Mondo S.J."/>
            <person name="Dannebaum R.O."/>
            <person name="Kuo R.C."/>
            <person name="Labutti K."/>
            <person name="Haridas S."/>
            <person name="Kuo A."/>
            <person name="Salamov A."/>
            <person name="Ahrendt S.R."/>
            <person name="Lipzen A."/>
            <person name="Sullivan W."/>
            <person name="Andreopoulos W.B."/>
            <person name="Clum A."/>
            <person name="Lindquist E."/>
            <person name="Daum C."/>
            <person name="Ramamoorthy G.K."/>
            <person name="Gryganskyi A."/>
            <person name="Culley D."/>
            <person name="Magnuson J.K."/>
            <person name="James T.Y."/>
            <person name="O'Malley M.A."/>
            <person name="Stajich J.E."/>
            <person name="Spatafora J.W."/>
            <person name="Visel A."/>
            <person name="Grigoriev I.V."/>
        </authorList>
    </citation>
    <scope>NUCLEOTIDE SEQUENCE [LARGE SCALE GENOMIC DNA]</scope>
    <source>
        <strain evidence="2 3">CBS 129021</strain>
    </source>
</reference>
<evidence type="ECO:0000256" key="1">
    <source>
        <dbReference type="SAM" id="MobiDB-lite"/>
    </source>
</evidence>
<dbReference type="OrthoDB" id="422574at2759"/>
<feature type="compositionally biased region" description="Polar residues" evidence="1">
    <location>
        <begin position="54"/>
        <end position="66"/>
    </location>
</feature>
<dbReference type="AlphaFoldDB" id="A0A1Y2DVM3"/>
<evidence type="ECO:0000313" key="2">
    <source>
        <dbReference type="EMBL" id="ORY62695.1"/>
    </source>
</evidence>
<comment type="caution">
    <text evidence="2">The sequence shown here is derived from an EMBL/GenBank/DDBJ whole genome shotgun (WGS) entry which is preliminary data.</text>
</comment>
<feature type="compositionally biased region" description="Basic and acidic residues" evidence="1">
    <location>
        <begin position="67"/>
        <end position="77"/>
    </location>
</feature>
<organism evidence="2 3">
    <name type="scientific">Pseudomassariella vexata</name>
    <dbReference type="NCBI Taxonomy" id="1141098"/>
    <lineage>
        <taxon>Eukaryota</taxon>
        <taxon>Fungi</taxon>
        <taxon>Dikarya</taxon>
        <taxon>Ascomycota</taxon>
        <taxon>Pezizomycotina</taxon>
        <taxon>Sordariomycetes</taxon>
        <taxon>Xylariomycetidae</taxon>
        <taxon>Amphisphaeriales</taxon>
        <taxon>Pseudomassariaceae</taxon>
        <taxon>Pseudomassariella</taxon>
    </lineage>
</organism>
<keyword evidence="3" id="KW-1185">Reference proteome</keyword>
<feature type="region of interest" description="Disordered" evidence="1">
    <location>
        <begin position="54"/>
        <end position="86"/>
    </location>
</feature>
<sequence length="146" mass="15980">MLSLRMGSVLLQHISTPPASRHAANRFYTFLNKKIPVTCSRKSTTRFVGSQALNLTNPTSQVQMPNTRDDTRSEPREPTGLIAQTGIELLTLGTPNGYKASSMCFQDLQPSSGCSWEQSHLPESFACSYALGTRLETPSSSLGTRK</sequence>
<gene>
    <name evidence="2" type="ORF">BCR38DRAFT_246136</name>
</gene>
<name>A0A1Y2DVM3_9PEZI</name>
<protein>
    <submittedName>
        <fullName evidence="2">Uncharacterized protein</fullName>
    </submittedName>
</protein>
<dbReference type="EMBL" id="MCFJ01000009">
    <property type="protein sequence ID" value="ORY62695.1"/>
    <property type="molecule type" value="Genomic_DNA"/>
</dbReference>
<accession>A0A1Y2DVM3</accession>
<dbReference type="InParanoid" id="A0A1Y2DVM3"/>
<proteinExistence type="predicted"/>
<dbReference type="Proteomes" id="UP000193689">
    <property type="component" value="Unassembled WGS sequence"/>
</dbReference>
<dbReference type="GeneID" id="63770643"/>